<reference evidence="2" key="2">
    <citation type="submission" date="2021-09" db="EMBL/GenBank/DDBJ databases">
        <authorList>
            <person name="Jia N."/>
            <person name="Wang J."/>
            <person name="Shi W."/>
            <person name="Du L."/>
            <person name="Sun Y."/>
            <person name="Zhan W."/>
            <person name="Jiang J."/>
            <person name="Wang Q."/>
            <person name="Zhang B."/>
            <person name="Ji P."/>
            <person name="Sakyi L.B."/>
            <person name="Cui X."/>
            <person name="Yuan T."/>
            <person name="Jiang B."/>
            <person name="Yang W."/>
            <person name="Lam T.T.-Y."/>
            <person name="Chang Q."/>
            <person name="Ding S."/>
            <person name="Wang X."/>
            <person name="Zhu J."/>
            <person name="Ruan X."/>
            <person name="Zhao L."/>
            <person name="Wei J."/>
            <person name="Que T."/>
            <person name="Du C."/>
            <person name="Cheng J."/>
            <person name="Dai P."/>
            <person name="Han X."/>
            <person name="Huang E."/>
            <person name="Gao Y."/>
            <person name="Liu J."/>
            <person name="Shao H."/>
            <person name="Ye R."/>
            <person name="Li L."/>
            <person name="Wei W."/>
            <person name="Wang X."/>
            <person name="Wang C."/>
            <person name="Huo Q."/>
            <person name="Li W."/>
            <person name="Guo W."/>
            <person name="Chen H."/>
            <person name="Chen S."/>
            <person name="Zhou L."/>
            <person name="Zhou L."/>
            <person name="Ni X."/>
            <person name="Tian J."/>
            <person name="Zhou Y."/>
            <person name="Sheng Y."/>
            <person name="Liu T."/>
            <person name="Pan Y."/>
            <person name="Xia L."/>
            <person name="Li J."/>
            <person name="Zhao F."/>
            <person name="Cao W."/>
        </authorList>
    </citation>
    <scope>NUCLEOTIDE SEQUENCE</scope>
    <source>
        <strain evidence="2">Rsan-2018</strain>
        <tissue evidence="2">Larvae</tissue>
    </source>
</reference>
<reference evidence="2" key="1">
    <citation type="journal article" date="2020" name="Cell">
        <title>Large-Scale Comparative Analyses of Tick Genomes Elucidate Their Genetic Diversity and Vector Capacities.</title>
        <authorList>
            <consortium name="Tick Genome and Microbiome Consortium (TIGMIC)"/>
            <person name="Jia N."/>
            <person name="Wang J."/>
            <person name="Shi W."/>
            <person name="Du L."/>
            <person name="Sun Y."/>
            <person name="Zhan W."/>
            <person name="Jiang J.F."/>
            <person name="Wang Q."/>
            <person name="Zhang B."/>
            <person name="Ji P."/>
            <person name="Bell-Sakyi L."/>
            <person name="Cui X.M."/>
            <person name="Yuan T.T."/>
            <person name="Jiang B.G."/>
            <person name="Yang W.F."/>
            <person name="Lam T.T."/>
            <person name="Chang Q.C."/>
            <person name="Ding S.J."/>
            <person name="Wang X.J."/>
            <person name="Zhu J.G."/>
            <person name="Ruan X.D."/>
            <person name="Zhao L."/>
            <person name="Wei J.T."/>
            <person name="Ye R.Z."/>
            <person name="Que T.C."/>
            <person name="Du C.H."/>
            <person name="Zhou Y.H."/>
            <person name="Cheng J.X."/>
            <person name="Dai P.F."/>
            <person name="Guo W.B."/>
            <person name="Han X.H."/>
            <person name="Huang E.J."/>
            <person name="Li L.F."/>
            <person name="Wei W."/>
            <person name="Gao Y.C."/>
            <person name="Liu J.Z."/>
            <person name="Shao H.Z."/>
            <person name="Wang X."/>
            <person name="Wang C.C."/>
            <person name="Yang T.C."/>
            <person name="Huo Q.B."/>
            <person name="Li W."/>
            <person name="Chen H.Y."/>
            <person name="Chen S.E."/>
            <person name="Zhou L.G."/>
            <person name="Ni X.B."/>
            <person name="Tian J.H."/>
            <person name="Sheng Y."/>
            <person name="Liu T."/>
            <person name="Pan Y.S."/>
            <person name="Xia L.Y."/>
            <person name="Li J."/>
            <person name="Zhao F."/>
            <person name="Cao W.C."/>
        </authorList>
    </citation>
    <scope>NUCLEOTIDE SEQUENCE</scope>
    <source>
        <strain evidence="2">Rsan-2018</strain>
    </source>
</reference>
<feature type="region of interest" description="Disordered" evidence="1">
    <location>
        <begin position="43"/>
        <end position="80"/>
    </location>
</feature>
<comment type="caution">
    <text evidence="2">The sequence shown here is derived from an EMBL/GenBank/DDBJ whole genome shotgun (WGS) entry which is preliminary data.</text>
</comment>
<gene>
    <name evidence="2" type="ORF">HPB52_023566</name>
</gene>
<keyword evidence="3" id="KW-1185">Reference proteome</keyword>
<name>A0A9D4PGU0_RHISA</name>
<organism evidence="2 3">
    <name type="scientific">Rhipicephalus sanguineus</name>
    <name type="common">Brown dog tick</name>
    <name type="synonym">Ixodes sanguineus</name>
    <dbReference type="NCBI Taxonomy" id="34632"/>
    <lineage>
        <taxon>Eukaryota</taxon>
        <taxon>Metazoa</taxon>
        <taxon>Ecdysozoa</taxon>
        <taxon>Arthropoda</taxon>
        <taxon>Chelicerata</taxon>
        <taxon>Arachnida</taxon>
        <taxon>Acari</taxon>
        <taxon>Parasitiformes</taxon>
        <taxon>Ixodida</taxon>
        <taxon>Ixodoidea</taxon>
        <taxon>Ixodidae</taxon>
        <taxon>Rhipicephalinae</taxon>
        <taxon>Rhipicephalus</taxon>
        <taxon>Rhipicephalus</taxon>
    </lineage>
</organism>
<proteinExistence type="predicted"/>
<feature type="compositionally biased region" description="Low complexity" evidence="1">
    <location>
        <begin position="63"/>
        <end position="72"/>
    </location>
</feature>
<protein>
    <submittedName>
        <fullName evidence="2">Uncharacterized protein</fullName>
    </submittedName>
</protein>
<dbReference type="AlphaFoldDB" id="A0A9D4PGU0"/>
<dbReference type="Proteomes" id="UP000821837">
    <property type="component" value="Chromosome 8"/>
</dbReference>
<dbReference type="EMBL" id="JABSTV010001254">
    <property type="protein sequence ID" value="KAH7940379.1"/>
    <property type="molecule type" value="Genomic_DNA"/>
</dbReference>
<evidence type="ECO:0000313" key="3">
    <source>
        <dbReference type="Proteomes" id="UP000821837"/>
    </source>
</evidence>
<sequence>MYVIVSRAQAGTNNPLPTTVDVHESPLPAKAVEMPVFSEVVAERNQDASASSSSSSSEEEKLSLISESSSSLGAPADQKHADDYQISEIVKQQMIAQQLQKLEMQHQQQLMNMTLKEYANYQKTM</sequence>
<evidence type="ECO:0000256" key="1">
    <source>
        <dbReference type="SAM" id="MobiDB-lite"/>
    </source>
</evidence>
<accession>A0A9D4PGU0</accession>
<evidence type="ECO:0000313" key="2">
    <source>
        <dbReference type="EMBL" id="KAH7940379.1"/>
    </source>
</evidence>